<gene>
    <name evidence="1" type="ORF">SP60_02695</name>
</gene>
<evidence type="ECO:0000313" key="1">
    <source>
        <dbReference type="EMBL" id="ALE52239.1"/>
    </source>
</evidence>
<accession>A0A0M4NWN3</accession>
<name>A0A0M4NWN3_9GAMM</name>
<evidence type="ECO:0000313" key="2">
    <source>
        <dbReference type="Proteomes" id="UP000058020"/>
    </source>
</evidence>
<dbReference type="AlphaFoldDB" id="A0A0M4NWN3"/>
<dbReference type="EMBL" id="CP010552">
    <property type="protein sequence ID" value="ALE52239.1"/>
    <property type="molecule type" value="Genomic_DNA"/>
</dbReference>
<reference evidence="1 2" key="1">
    <citation type="journal article" date="2015" name="Genome Announc.">
        <title>Genome Sequence of 'Candidatus Thioglobus autotrophica' Strain EF1, a Chemoautotroph from the SUP05 Clade of Marine Gammaproteobacteria.</title>
        <authorList>
            <person name="Shah V."/>
            <person name="Morris R.M."/>
        </authorList>
    </citation>
    <scope>NUCLEOTIDE SEQUENCE [LARGE SCALE GENOMIC DNA]</scope>
    <source>
        <strain evidence="1 2">EF1</strain>
    </source>
</reference>
<protein>
    <submittedName>
        <fullName evidence="1">Uncharacterized protein</fullName>
    </submittedName>
</protein>
<keyword evidence="2" id="KW-1185">Reference proteome</keyword>
<dbReference type="RefSeq" id="WP_053951177.1">
    <property type="nucleotide sequence ID" value="NZ_CP010552.1"/>
</dbReference>
<sequence length="259" mass="30776">MEEIKQLNKHWFDSLTDKDRLTSLENKYIELLDGISGTAKKNTLRRKLIKINRLIRRKKPTRRKALTKRNIPTKRTFRRKKTDREIRSINILSDEFERLINRTVYHCERLRSGYVKMIKKHKPEWIVTLTFEDPLTKEVNAIHKLIKLLKMVNKGIYGKGSKNKKNRLMVFPFLEKHGINLGVHFHMLIKVNVLPKKNRGNVKEIFKEKWQKIYGHGFATLGKNDDWFEKINSLHGSAIYVTKQTRKDNDPLVVECLNY</sequence>
<proteinExistence type="predicted"/>
<dbReference type="KEGG" id="tho:SP60_02695"/>
<dbReference type="Proteomes" id="UP000058020">
    <property type="component" value="Chromosome"/>
</dbReference>
<organism evidence="1 2">
    <name type="scientific">Candidatus Thioglobus autotrophicus</name>
    <dbReference type="NCBI Taxonomy" id="1705394"/>
    <lineage>
        <taxon>Bacteria</taxon>
        <taxon>Pseudomonadati</taxon>
        <taxon>Pseudomonadota</taxon>
        <taxon>Gammaproteobacteria</taxon>
        <taxon>Candidatus Pseudothioglobaceae</taxon>
        <taxon>Candidatus Thioglobus</taxon>
    </lineage>
</organism>